<dbReference type="CDD" id="cd08422">
    <property type="entry name" value="PBP2_CrgA_like"/>
    <property type="match status" value="1"/>
</dbReference>
<evidence type="ECO:0000313" key="8">
    <source>
        <dbReference type="Proteomes" id="UP001242732"/>
    </source>
</evidence>
<dbReference type="InterPro" id="IPR058163">
    <property type="entry name" value="LysR-type_TF_proteobact-type"/>
</dbReference>
<dbReference type="InterPro" id="IPR036388">
    <property type="entry name" value="WH-like_DNA-bd_sf"/>
</dbReference>
<organism evidence="7 8">
    <name type="scientific">Paracidovorax citrulli</name>
    <name type="common">Acidovorax citrulli</name>
    <dbReference type="NCBI Taxonomy" id="80869"/>
    <lineage>
        <taxon>Bacteria</taxon>
        <taxon>Pseudomonadati</taxon>
        <taxon>Pseudomonadota</taxon>
        <taxon>Betaproteobacteria</taxon>
        <taxon>Burkholderiales</taxon>
        <taxon>Comamonadaceae</taxon>
        <taxon>Paracidovorax</taxon>
    </lineage>
</organism>
<dbReference type="Gene3D" id="1.10.10.10">
    <property type="entry name" value="Winged helix-like DNA-binding domain superfamily/Winged helix DNA-binding domain"/>
    <property type="match status" value="1"/>
</dbReference>
<reference evidence="7 8" key="1">
    <citation type="submission" date="2023-06" db="EMBL/GenBank/DDBJ databases">
        <authorList>
            <person name="Ham H."/>
            <person name="Park D.S."/>
        </authorList>
    </citation>
    <scope>NUCLEOTIDE SEQUENCE [LARGE SCALE GENOMIC DNA]</scope>
    <source>
        <strain evidence="7 8">KACC 17005</strain>
    </source>
</reference>
<dbReference type="PANTHER" id="PTHR30537:SF5">
    <property type="entry name" value="HTH-TYPE TRANSCRIPTIONAL ACTIVATOR TTDR-RELATED"/>
    <property type="match status" value="1"/>
</dbReference>
<keyword evidence="8" id="KW-1185">Reference proteome</keyword>
<dbReference type="SUPFAM" id="SSF46785">
    <property type="entry name" value="Winged helix' DNA-binding domain"/>
    <property type="match status" value="1"/>
</dbReference>
<feature type="domain" description="HTH lysR-type" evidence="6">
    <location>
        <begin position="1"/>
        <end position="58"/>
    </location>
</feature>
<keyword evidence="2" id="KW-0805">Transcription regulation</keyword>
<accession>A0ABY9ARE2</accession>
<dbReference type="InterPro" id="IPR036390">
    <property type="entry name" value="WH_DNA-bd_sf"/>
</dbReference>
<sequence length="328" mass="35971">MDLPSLTLLVEIIDSGNLSQAARKLRMTRANVSYHLTKLEKAVGVQLVQRTTRRVEPTEIGLRLYEHGRTIRNELMAAQEAVTTLGQGLQGRVGISVPSGYGQIVMGDWLIEFKRMYPGIVLDVLFENRADNLRDEVDIAIRVVQEPPLSLVARSLGNVRYLACASADYARRHGLPRTLHALRAGPVITAGVTGRQLRLSAYQGAERHEVLLEPTLISEHFPFLRQGILAGLGVGLVPDYVVQDKLATGEVLTTLDEYRLSIFGTHMYLLYLPNRHQTRAVRTCIDFLLDKAQHAEGGVPAESAEEGDGTAPSPATIAAAVRTPPGRS</sequence>
<evidence type="ECO:0000256" key="5">
    <source>
        <dbReference type="SAM" id="MobiDB-lite"/>
    </source>
</evidence>
<protein>
    <submittedName>
        <fullName evidence="7">LysR substrate-binding domain-containing protein</fullName>
    </submittedName>
</protein>
<comment type="similarity">
    <text evidence="1">Belongs to the LysR transcriptional regulatory family.</text>
</comment>
<dbReference type="RefSeq" id="WP_011797328.1">
    <property type="nucleotide sequence ID" value="NZ_CP023687.1"/>
</dbReference>
<dbReference type="InterPro" id="IPR005119">
    <property type="entry name" value="LysR_subst-bd"/>
</dbReference>
<dbReference type="PROSITE" id="PS50931">
    <property type="entry name" value="HTH_LYSR"/>
    <property type="match status" value="1"/>
</dbReference>
<dbReference type="Proteomes" id="UP001242732">
    <property type="component" value="Chromosome"/>
</dbReference>
<keyword evidence="4" id="KW-0804">Transcription</keyword>
<dbReference type="Pfam" id="PF00126">
    <property type="entry name" value="HTH_1"/>
    <property type="match status" value="1"/>
</dbReference>
<evidence type="ECO:0000256" key="4">
    <source>
        <dbReference type="ARBA" id="ARBA00023163"/>
    </source>
</evidence>
<gene>
    <name evidence="7" type="ORF">QRO08_02660</name>
</gene>
<name>A0ABY9ARE2_PARCI</name>
<dbReference type="EMBL" id="CP127363">
    <property type="protein sequence ID" value="WIY49486.1"/>
    <property type="molecule type" value="Genomic_DNA"/>
</dbReference>
<evidence type="ECO:0000256" key="1">
    <source>
        <dbReference type="ARBA" id="ARBA00009437"/>
    </source>
</evidence>
<evidence type="ECO:0000256" key="3">
    <source>
        <dbReference type="ARBA" id="ARBA00023125"/>
    </source>
</evidence>
<dbReference type="Gene3D" id="3.40.190.290">
    <property type="match status" value="1"/>
</dbReference>
<proteinExistence type="inferred from homology"/>
<evidence type="ECO:0000256" key="2">
    <source>
        <dbReference type="ARBA" id="ARBA00023015"/>
    </source>
</evidence>
<dbReference type="InterPro" id="IPR000847">
    <property type="entry name" value="LysR_HTH_N"/>
</dbReference>
<dbReference type="Pfam" id="PF03466">
    <property type="entry name" value="LysR_substrate"/>
    <property type="match status" value="1"/>
</dbReference>
<evidence type="ECO:0000259" key="6">
    <source>
        <dbReference type="PROSITE" id="PS50931"/>
    </source>
</evidence>
<dbReference type="PANTHER" id="PTHR30537">
    <property type="entry name" value="HTH-TYPE TRANSCRIPTIONAL REGULATOR"/>
    <property type="match status" value="1"/>
</dbReference>
<evidence type="ECO:0000313" key="7">
    <source>
        <dbReference type="EMBL" id="WIY49486.1"/>
    </source>
</evidence>
<feature type="region of interest" description="Disordered" evidence="5">
    <location>
        <begin position="297"/>
        <end position="328"/>
    </location>
</feature>
<keyword evidence="3" id="KW-0238">DNA-binding</keyword>
<dbReference type="GeneID" id="79789289"/>
<dbReference type="SUPFAM" id="SSF53850">
    <property type="entry name" value="Periplasmic binding protein-like II"/>
    <property type="match status" value="1"/>
</dbReference>